<feature type="region of interest" description="Disordered" evidence="1">
    <location>
        <begin position="165"/>
        <end position="190"/>
    </location>
</feature>
<accession>A0A7S2L468</accession>
<sequence length="353" mass="40008">MSKSSNSNRRMLSLCTAITVFTQQYNKSSAAFIPTITQRKGRYNYYPIQNIPHHRSISSRLHVKERERQADGSNEYNADFDAAETDDNADESSAATTPQKIDLISLSNDETGDFFNPFESSEEEQAWLPDAKLVELATKIDERLTNRNVKTDQKYRAAETFYANGDDEDEEDPLARAHDPSPKAWDDPNELKKVITGSGDKQQNAREEGYLGDSTLNEIASDYSIPSFYLADIVCSWGVSPPIDMDMKLGDVLLGEQAFALLEALNSFDPSDLYDLYSRYDLRSFAGEYDVEMKNVFEFAVKEGFSLPFGVHSRLRKDQVEMLERYFDPDGFWEGDYDDDDGFDDGGFSGAYF</sequence>
<dbReference type="AlphaFoldDB" id="A0A7S2L468"/>
<name>A0A7S2L468_9STRA</name>
<evidence type="ECO:0000256" key="1">
    <source>
        <dbReference type="SAM" id="MobiDB-lite"/>
    </source>
</evidence>
<organism evidence="2">
    <name type="scientific">Leptocylindrus danicus</name>
    <dbReference type="NCBI Taxonomy" id="163516"/>
    <lineage>
        <taxon>Eukaryota</taxon>
        <taxon>Sar</taxon>
        <taxon>Stramenopiles</taxon>
        <taxon>Ochrophyta</taxon>
        <taxon>Bacillariophyta</taxon>
        <taxon>Coscinodiscophyceae</taxon>
        <taxon>Chaetocerotophycidae</taxon>
        <taxon>Leptocylindrales</taxon>
        <taxon>Leptocylindraceae</taxon>
        <taxon>Leptocylindrus</taxon>
    </lineage>
</organism>
<reference evidence="2" key="1">
    <citation type="submission" date="2021-01" db="EMBL/GenBank/DDBJ databases">
        <authorList>
            <person name="Corre E."/>
            <person name="Pelletier E."/>
            <person name="Niang G."/>
            <person name="Scheremetjew M."/>
            <person name="Finn R."/>
            <person name="Kale V."/>
            <person name="Holt S."/>
            <person name="Cochrane G."/>
            <person name="Meng A."/>
            <person name="Brown T."/>
            <person name="Cohen L."/>
        </authorList>
    </citation>
    <scope>NUCLEOTIDE SEQUENCE</scope>
    <source>
        <strain evidence="2">B650</strain>
    </source>
</reference>
<protein>
    <submittedName>
        <fullName evidence="2">Uncharacterized protein</fullName>
    </submittedName>
</protein>
<dbReference type="EMBL" id="HBGY01022926">
    <property type="protein sequence ID" value="CAD9594284.1"/>
    <property type="molecule type" value="Transcribed_RNA"/>
</dbReference>
<feature type="compositionally biased region" description="Basic and acidic residues" evidence="1">
    <location>
        <begin position="173"/>
        <end position="190"/>
    </location>
</feature>
<proteinExistence type="predicted"/>
<gene>
    <name evidence="2" type="ORF">LDAN0321_LOCUS14473</name>
</gene>
<evidence type="ECO:0000313" key="2">
    <source>
        <dbReference type="EMBL" id="CAD9594284.1"/>
    </source>
</evidence>